<protein>
    <recommendedName>
        <fullName evidence="4 13">Phosphoglycolate phosphatase</fullName>
        <ecNumber evidence="4 13">3.1.3.18</ecNumber>
    </recommendedName>
</protein>
<feature type="binding site" evidence="16">
    <location>
        <position position="29"/>
    </location>
    <ligand>
        <name>Mg(2+)</name>
        <dbReference type="ChEBI" id="CHEBI:18420"/>
    </ligand>
</feature>
<dbReference type="SFLD" id="SFLDS00003">
    <property type="entry name" value="Haloacid_Dehalogenase"/>
    <property type="match status" value="1"/>
</dbReference>
<feature type="binding site" evidence="15">
    <location>
        <position position="223"/>
    </location>
    <ligand>
        <name>substrate</name>
    </ligand>
</feature>
<reference evidence="17" key="1">
    <citation type="journal article" date="2021" name="Nat. Commun.">
        <title>Genomic analyses provide insights into spinach domestication and the genetic basis of agronomic traits.</title>
        <authorList>
            <person name="Cai X."/>
            <person name="Sun X."/>
            <person name="Xu C."/>
            <person name="Sun H."/>
            <person name="Wang X."/>
            <person name="Ge C."/>
            <person name="Zhang Z."/>
            <person name="Wang Q."/>
            <person name="Fei Z."/>
            <person name="Jiao C."/>
            <person name="Wang Q."/>
        </authorList>
    </citation>
    <scope>NUCLEOTIDE SEQUENCE [LARGE SCALE GENOMIC DNA]</scope>
    <source>
        <strain evidence="17">cv. Varoflay</strain>
    </source>
</reference>
<dbReference type="NCBIfam" id="TIGR01452">
    <property type="entry name" value="PGP_euk"/>
    <property type="match status" value="1"/>
</dbReference>
<comment type="cofactor">
    <cofactor evidence="16">
        <name>Mg(2+)</name>
        <dbReference type="ChEBI" id="CHEBI:18420"/>
    </cofactor>
    <text evidence="16">Divalent metal ions. Mg(2+) is the most effective.</text>
</comment>
<dbReference type="AlphaFoldDB" id="A0A9R0J4X5"/>
<dbReference type="SFLD" id="SFLDF00039">
    <property type="entry name" value="phosphoglycolate_phosphatase_2"/>
    <property type="match status" value="1"/>
</dbReference>
<dbReference type="GO" id="GO:0009853">
    <property type="term" value="P:photorespiration"/>
    <property type="evidence" value="ECO:0007669"/>
    <property type="project" value="UniProtKB-KW"/>
</dbReference>
<evidence type="ECO:0000313" key="17">
    <source>
        <dbReference type="Proteomes" id="UP000813463"/>
    </source>
</evidence>
<dbReference type="GO" id="GO:0046872">
    <property type="term" value="F:metal ion binding"/>
    <property type="evidence" value="ECO:0007669"/>
    <property type="project" value="UniProtKB-KW"/>
</dbReference>
<evidence type="ECO:0000256" key="16">
    <source>
        <dbReference type="PIRSR" id="PIRSR000915-3"/>
    </source>
</evidence>
<keyword evidence="8 13" id="KW-0378">Hydrolase</keyword>
<dbReference type="Gene3D" id="3.40.50.1000">
    <property type="entry name" value="HAD superfamily/HAD-like"/>
    <property type="match status" value="2"/>
</dbReference>
<evidence type="ECO:0000256" key="1">
    <source>
        <dbReference type="ARBA" id="ARBA00000830"/>
    </source>
</evidence>
<dbReference type="GeneID" id="110800318"/>
<dbReference type="SFLD" id="SFLDG01139">
    <property type="entry name" value="C2.A:_Pyridoxal_Phosphate_Phos"/>
    <property type="match status" value="1"/>
</dbReference>
<dbReference type="GO" id="GO:0005737">
    <property type="term" value="C:cytoplasm"/>
    <property type="evidence" value="ECO:0000318"/>
    <property type="project" value="GO_Central"/>
</dbReference>
<dbReference type="Proteomes" id="UP000813463">
    <property type="component" value="Chromosome 5"/>
</dbReference>
<gene>
    <name evidence="18" type="primary">LOC110800318</name>
</gene>
<keyword evidence="16" id="KW-0460">Magnesium</keyword>
<organism evidence="17 18">
    <name type="scientific">Spinacia oleracea</name>
    <name type="common">Spinach</name>
    <dbReference type="NCBI Taxonomy" id="3562"/>
    <lineage>
        <taxon>Eukaryota</taxon>
        <taxon>Viridiplantae</taxon>
        <taxon>Streptophyta</taxon>
        <taxon>Embryophyta</taxon>
        <taxon>Tracheophyta</taxon>
        <taxon>Spermatophyta</taxon>
        <taxon>Magnoliopsida</taxon>
        <taxon>eudicotyledons</taxon>
        <taxon>Gunneridae</taxon>
        <taxon>Pentapetalae</taxon>
        <taxon>Caryophyllales</taxon>
        <taxon>Chenopodiaceae</taxon>
        <taxon>Chenopodioideae</taxon>
        <taxon>Anserineae</taxon>
        <taxon>Spinacia</taxon>
    </lineage>
</organism>
<dbReference type="InterPro" id="IPR023214">
    <property type="entry name" value="HAD_sf"/>
</dbReference>
<keyword evidence="7" id="KW-0934">Plastid</keyword>
<dbReference type="InterPro" id="IPR006357">
    <property type="entry name" value="HAD-SF_hydro_IIA"/>
</dbReference>
<accession>A0A9R0J4X5</accession>
<evidence type="ECO:0000256" key="11">
    <source>
        <dbReference type="ARBA" id="ARBA00023238"/>
    </source>
</evidence>
<dbReference type="EC" id="3.1.3.18" evidence="4 13"/>
<comment type="similarity">
    <text evidence="3">Belongs to the HAD-like hydrolase superfamily. CbbY/CbbZ/Gph/YieH family.</text>
</comment>
<evidence type="ECO:0000256" key="8">
    <source>
        <dbReference type="ARBA" id="ARBA00022801"/>
    </source>
</evidence>
<dbReference type="OrthoDB" id="413953at2759"/>
<reference evidence="18" key="2">
    <citation type="submission" date="2025-08" db="UniProtKB">
        <authorList>
            <consortium name="RefSeq"/>
        </authorList>
    </citation>
    <scope>IDENTIFICATION</scope>
    <source>
        <tissue evidence="18">Leaf</tissue>
    </source>
</reference>
<dbReference type="GO" id="GO:0008967">
    <property type="term" value="F:phosphoglycolate phosphatase activity"/>
    <property type="evidence" value="ECO:0007669"/>
    <property type="project" value="UniProtKB-EC"/>
</dbReference>
<feature type="binding site" evidence="16">
    <location>
        <position position="27"/>
    </location>
    <ligand>
        <name>Mg(2+)</name>
        <dbReference type="ChEBI" id="CHEBI:18420"/>
    </ligand>
</feature>
<evidence type="ECO:0000256" key="3">
    <source>
        <dbReference type="ARBA" id="ARBA00006171"/>
    </source>
</evidence>
<evidence type="ECO:0000256" key="14">
    <source>
        <dbReference type="PIRSR" id="PIRSR000915-1"/>
    </source>
</evidence>
<dbReference type="PANTHER" id="PTHR19288:SF75">
    <property type="entry name" value="PHOSPHOGLYCOLATE PHOSPHATASE 2"/>
    <property type="match status" value="1"/>
</dbReference>
<dbReference type="SUPFAM" id="SSF56784">
    <property type="entry name" value="HAD-like"/>
    <property type="match status" value="1"/>
</dbReference>
<dbReference type="CDD" id="cd07510">
    <property type="entry name" value="HAD_Pase_UmpH-like"/>
    <property type="match status" value="1"/>
</dbReference>
<evidence type="ECO:0000256" key="5">
    <source>
        <dbReference type="ARBA" id="ARBA00022528"/>
    </source>
</evidence>
<sequence>MNNGRVEVLDGVNGGRLFNSVEAFLFDCDGVIWKGDKLIDGVSETLHFLRSQGKTLVFVTNNSSKSRRQYAAKFLSLGISVSEDEIFSSSFAAAMYLKSIELSTDKKVYVVGGEGIVEELHLAGFTSLGGPEDAKRMIEIKDNPYVEHDKDVAAVVVGFDPYINFYKLQYATLCIRENPGCLFIATNRDAVGNMTDLQEWPGAGCMVAAVCGSTQKEPIVVGKPSTFMMDFLLKKFNIDTSKMCMVGDRLDTDILFGQSAGCKTLLVLSGVTTLSTLKDPANNILPDFYTDKVSDMLQLLAP</sequence>
<comment type="function">
    <text evidence="12">Photorespiratory enzyme that dephosphorylates the 2-phosphoglycolate produced by the RuBisCO oxygenation reaction.</text>
</comment>
<evidence type="ECO:0000256" key="12">
    <source>
        <dbReference type="ARBA" id="ARBA00059713"/>
    </source>
</evidence>
<keyword evidence="16" id="KW-0479">Metal-binding</keyword>
<keyword evidence="5" id="KW-0150">Chloroplast</keyword>
<dbReference type="RefSeq" id="XP_021861321.1">
    <property type="nucleotide sequence ID" value="XM_022005629.2"/>
</dbReference>
<dbReference type="GO" id="GO:0016791">
    <property type="term" value="F:phosphatase activity"/>
    <property type="evidence" value="ECO:0000318"/>
    <property type="project" value="GO_Central"/>
</dbReference>
<evidence type="ECO:0000256" key="10">
    <source>
        <dbReference type="ARBA" id="ARBA00022990"/>
    </source>
</evidence>
<evidence type="ECO:0000256" key="6">
    <source>
        <dbReference type="ARBA" id="ARBA00022553"/>
    </source>
</evidence>
<dbReference type="GO" id="GO:0009507">
    <property type="term" value="C:chloroplast"/>
    <property type="evidence" value="ECO:0007669"/>
    <property type="project" value="UniProtKB-SubCell"/>
</dbReference>
<evidence type="ECO:0000256" key="13">
    <source>
        <dbReference type="PIRNR" id="PIRNR000915"/>
    </source>
</evidence>
<comment type="subcellular location">
    <subcellularLocation>
        <location evidence="2">Plastid</location>
        <location evidence="2">Chloroplast</location>
    </subcellularLocation>
</comment>
<feature type="binding site" evidence="16">
    <location>
        <position position="248"/>
    </location>
    <ligand>
        <name>Mg(2+)</name>
        <dbReference type="ChEBI" id="CHEBI:18420"/>
    </ligand>
</feature>
<dbReference type="Pfam" id="PF13344">
    <property type="entry name" value="Hydrolase_6"/>
    <property type="match status" value="1"/>
</dbReference>
<evidence type="ECO:0000256" key="2">
    <source>
        <dbReference type="ARBA" id="ARBA00004229"/>
    </source>
</evidence>
<keyword evidence="6" id="KW-0597">Phosphoprotein</keyword>
<feature type="active site" description="Proton donor" evidence="14">
    <location>
        <position position="29"/>
    </location>
</feature>
<feature type="active site" description="Proton donor" evidence="14">
    <location>
        <position position="27"/>
    </location>
</feature>
<dbReference type="KEGG" id="soe:110800318"/>
<keyword evidence="17" id="KW-1185">Reference proteome</keyword>
<dbReference type="Pfam" id="PF13242">
    <property type="entry name" value="Hydrolase_like"/>
    <property type="match status" value="1"/>
</dbReference>
<dbReference type="InterPro" id="IPR036412">
    <property type="entry name" value="HAD-like_sf"/>
</dbReference>
<evidence type="ECO:0000256" key="15">
    <source>
        <dbReference type="PIRSR" id="PIRSR000915-2"/>
    </source>
</evidence>
<evidence type="ECO:0000256" key="4">
    <source>
        <dbReference type="ARBA" id="ARBA00013078"/>
    </source>
</evidence>
<dbReference type="FunFam" id="3.40.50.1000:FF:000447">
    <property type="match status" value="1"/>
</dbReference>
<evidence type="ECO:0000313" key="18">
    <source>
        <dbReference type="RefSeq" id="XP_021861321.1"/>
    </source>
</evidence>
<name>A0A9R0J4X5_SPIOL</name>
<keyword evidence="9" id="KW-0809">Transit peptide</keyword>
<proteinExistence type="inferred from homology"/>
<keyword evidence="10" id="KW-0007">Acetylation</keyword>
<dbReference type="FunFam" id="3.40.50.1000:FF:000039">
    <property type="entry name" value="Phosphoglycolate phosphatase"/>
    <property type="match status" value="1"/>
</dbReference>
<dbReference type="InterPro" id="IPR006349">
    <property type="entry name" value="PGP_euk"/>
</dbReference>
<dbReference type="NCBIfam" id="TIGR01460">
    <property type="entry name" value="HAD-SF-IIA"/>
    <property type="match status" value="1"/>
</dbReference>
<dbReference type="PIRSF" id="PIRSF000915">
    <property type="entry name" value="PGP-type_phosphatase"/>
    <property type="match status" value="1"/>
</dbReference>
<evidence type="ECO:0000256" key="9">
    <source>
        <dbReference type="ARBA" id="ARBA00022946"/>
    </source>
</evidence>
<keyword evidence="11" id="KW-0601">Photorespiration</keyword>
<dbReference type="PANTHER" id="PTHR19288">
    <property type="entry name" value="4-NITROPHENYLPHOSPHATASE-RELATED"/>
    <property type="match status" value="1"/>
</dbReference>
<comment type="catalytic activity">
    <reaction evidence="1 13">
        <text>2-phosphoglycolate + H2O = glycolate + phosphate</text>
        <dbReference type="Rhea" id="RHEA:14369"/>
        <dbReference type="ChEBI" id="CHEBI:15377"/>
        <dbReference type="ChEBI" id="CHEBI:29805"/>
        <dbReference type="ChEBI" id="CHEBI:43474"/>
        <dbReference type="ChEBI" id="CHEBI:58033"/>
        <dbReference type="EC" id="3.1.3.18"/>
    </reaction>
</comment>
<evidence type="ECO:0000256" key="7">
    <source>
        <dbReference type="ARBA" id="ARBA00022640"/>
    </source>
</evidence>